<dbReference type="GO" id="GO:0008289">
    <property type="term" value="F:lipid binding"/>
    <property type="evidence" value="ECO:0007669"/>
    <property type="project" value="UniProtKB-KW"/>
</dbReference>
<dbReference type="Gene3D" id="3.40.50.10440">
    <property type="entry name" value="Dihydroxyacetone kinase, domain 1"/>
    <property type="match status" value="1"/>
</dbReference>
<comment type="function">
    <text evidence="1">May bind long-chain fatty acids, such as palmitate, and may play a role in lipid transport or fatty acid metabolism.</text>
</comment>
<gene>
    <name evidence="3" type="ORF">H8699_02295</name>
</gene>
<sequence>MEANHGAPFVITTDSTADLPEEFCRENGIGVLFIPYTLDGVSYDQNSVNLPITEFYAKVRAGSMPQTAQITPVQATAAFEAYLKAGKDVLHLSFSSALSGCYASCCLAAEELKERYPERKIIVIDTLCASLGEGLMVYYARQRQKSGMGIDEVAQYVEDTKGHLCHYFTVDDLMHLYRGGRVSRTAAMAGSVLNIKPVLHVDDEGRLIPLYKVQGRKRSLKELVNNMVKLSGNWDNSVVFISHGDCQQDAEYVRQMVMEKFPAAKTFIVNHIGVAVGTHSGPGTVALFFLGDAR</sequence>
<proteinExistence type="predicted"/>
<evidence type="ECO:0000256" key="2">
    <source>
        <dbReference type="ARBA" id="ARBA00023121"/>
    </source>
</evidence>
<evidence type="ECO:0000313" key="4">
    <source>
        <dbReference type="Proteomes" id="UP000654279"/>
    </source>
</evidence>
<organism evidence="3 4">
    <name type="scientific">Luoshenia tenuis</name>
    <dbReference type="NCBI Taxonomy" id="2763654"/>
    <lineage>
        <taxon>Bacteria</taxon>
        <taxon>Bacillati</taxon>
        <taxon>Bacillota</taxon>
        <taxon>Clostridia</taxon>
        <taxon>Christensenellales</taxon>
        <taxon>Christensenellaceae</taxon>
        <taxon>Luoshenia</taxon>
    </lineage>
</organism>
<accession>A0A926CZK8</accession>
<dbReference type="InterPro" id="IPR050270">
    <property type="entry name" value="DegV_domain_contain"/>
</dbReference>
<dbReference type="PANTHER" id="PTHR33434">
    <property type="entry name" value="DEGV DOMAIN-CONTAINING PROTEIN DR_1986-RELATED"/>
    <property type="match status" value="1"/>
</dbReference>
<dbReference type="InterPro" id="IPR043168">
    <property type="entry name" value="DegV_C"/>
</dbReference>
<dbReference type="InterPro" id="IPR003797">
    <property type="entry name" value="DegV"/>
</dbReference>
<comment type="caution">
    <text evidence="3">The sequence shown here is derived from an EMBL/GenBank/DDBJ whole genome shotgun (WGS) entry which is preliminary data.</text>
</comment>
<keyword evidence="2" id="KW-0446">Lipid-binding</keyword>
<dbReference type="PROSITE" id="PS51482">
    <property type="entry name" value="DEGV"/>
    <property type="match status" value="1"/>
</dbReference>
<evidence type="ECO:0000313" key="3">
    <source>
        <dbReference type="EMBL" id="MBC8528269.1"/>
    </source>
</evidence>
<dbReference type="PANTHER" id="PTHR33434:SF3">
    <property type="entry name" value="DEGV DOMAIN-CONTAINING PROTEIN YITS"/>
    <property type="match status" value="1"/>
</dbReference>
<protein>
    <submittedName>
        <fullName evidence="3">DegV family protein</fullName>
    </submittedName>
</protein>
<dbReference type="AlphaFoldDB" id="A0A926CZK8"/>
<dbReference type="Gene3D" id="2.20.28.50">
    <property type="entry name" value="degv family protein"/>
    <property type="match status" value="1"/>
</dbReference>
<dbReference type="Gene3D" id="3.30.1180.10">
    <property type="match status" value="1"/>
</dbReference>
<dbReference type="RefSeq" id="WP_249284306.1">
    <property type="nucleotide sequence ID" value="NZ_JACRSO010000001.1"/>
</dbReference>
<name>A0A926CZK8_9FIRM</name>
<keyword evidence="4" id="KW-1185">Reference proteome</keyword>
<dbReference type="EMBL" id="JACRSO010000001">
    <property type="protein sequence ID" value="MBC8528269.1"/>
    <property type="molecule type" value="Genomic_DNA"/>
</dbReference>
<reference evidence="3" key="1">
    <citation type="submission" date="2020-08" db="EMBL/GenBank/DDBJ databases">
        <title>Genome public.</title>
        <authorList>
            <person name="Liu C."/>
            <person name="Sun Q."/>
        </authorList>
    </citation>
    <scope>NUCLEOTIDE SEQUENCE</scope>
    <source>
        <strain evidence="3">NSJ-44</strain>
    </source>
</reference>
<dbReference type="NCBIfam" id="TIGR00762">
    <property type="entry name" value="DegV"/>
    <property type="match status" value="1"/>
</dbReference>
<dbReference type="Proteomes" id="UP000654279">
    <property type="component" value="Unassembled WGS sequence"/>
</dbReference>
<dbReference type="Pfam" id="PF02645">
    <property type="entry name" value="DegV"/>
    <property type="match status" value="1"/>
</dbReference>
<dbReference type="SUPFAM" id="SSF82549">
    <property type="entry name" value="DAK1/DegV-like"/>
    <property type="match status" value="1"/>
</dbReference>
<evidence type="ECO:0000256" key="1">
    <source>
        <dbReference type="ARBA" id="ARBA00003238"/>
    </source>
</evidence>